<dbReference type="SMART" id="SM00248">
    <property type="entry name" value="ANK"/>
    <property type="match status" value="2"/>
</dbReference>
<feature type="domain" description="HTH APSES-type" evidence="10">
    <location>
        <begin position="9"/>
        <end position="115"/>
    </location>
</feature>
<sequence length="678" mass="75401">MAAVDFSKIYSATYSSVPVYEFKIDGESVMRRRGDNWINATHILKVAGFDKPARTRILEREVQKGTHEKVQGGYGKYQGTWIPLPEGRLLAERNNIIDKLRPIFDYVAGDHTPPPAPKHTSAASSKPRASKKKAVNEQVFSAAKPIRNMGPPSFPHEQFEINPGYDDNESNEQATLESSSMVADEEMMPMSQHGSYSRKRKREMNEVTAMSISEQEHILYGDQLLDYFMTVGDAPEATRIPPPQPPANFQVDRPIDDSGNTALHWACAMGDLEIVKDLLRRGANIKALSVHEETPLVRAVLFTNNYEKRTFPALLDLLLDTVSFRDWFGATLFHHISETTRSKGKWKSSRYYCEVLLDKLHNTCSQDEIDLLLSCQDSNGDTAALVAARNGAFRLVNLLLGHCPRAGDLRDIPPPPSSITVGIDHTEGDLTVLETPDQTVALPPDASPATSALLAKISAIMAETNKKLAACYGHTKPNEPDSDDVANPEAFYQQLELDRQKIQKQTAALEAKETEGEPVEAQLERYERLRSTYESLLEQIQQVRLKERLTSMPPPAKENMMPSSSDQNQLLITYQQARQLCSLQKARRSAVRDLAQQTADAGVSTKFDVHRRLVALATGLKEEELDPMAAELAETLEFDRMNGRGPGGESPEPVQKRLPSQREPSSLPFSGPTVSVDA</sequence>
<dbReference type="PANTHER" id="PTHR43828">
    <property type="entry name" value="ASPARAGINASE"/>
    <property type="match status" value="1"/>
</dbReference>
<dbReference type="PROSITE" id="PS51299">
    <property type="entry name" value="HTH_APSES"/>
    <property type="match status" value="1"/>
</dbReference>
<dbReference type="InterPro" id="IPR051642">
    <property type="entry name" value="SWI6-like"/>
</dbReference>
<keyword evidence="5" id="KW-0183">Conidiation</keyword>
<dbReference type="InterPro" id="IPR003163">
    <property type="entry name" value="Tscrpt_reg_HTH_APSES-type"/>
</dbReference>
<keyword evidence="3" id="KW-0749">Sporulation</keyword>
<dbReference type="OMA" id="NGCYRLA"/>
<dbReference type="GO" id="GO:0033309">
    <property type="term" value="C:SBF transcription complex"/>
    <property type="evidence" value="ECO:0007669"/>
    <property type="project" value="TreeGrafter"/>
</dbReference>
<dbReference type="Proteomes" id="UP000234474">
    <property type="component" value="Unassembled WGS sequence"/>
</dbReference>
<evidence type="ECO:0000256" key="9">
    <source>
        <dbReference type="SAM" id="MobiDB-lite"/>
    </source>
</evidence>
<evidence type="ECO:0000256" key="8">
    <source>
        <dbReference type="SAM" id="Coils"/>
    </source>
</evidence>
<evidence type="ECO:0000256" key="1">
    <source>
        <dbReference type="ARBA" id="ARBA00019309"/>
    </source>
</evidence>
<keyword evidence="4 7" id="KW-0040">ANK repeat</keyword>
<accession>A0A2I1BTX3</accession>
<dbReference type="Pfam" id="PF00023">
    <property type="entry name" value="Ank"/>
    <property type="match status" value="1"/>
</dbReference>
<dbReference type="AlphaFoldDB" id="A0A2I1BTX3"/>
<dbReference type="InterPro" id="IPR002110">
    <property type="entry name" value="Ankyrin_rpt"/>
</dbReference>
<dbReference type="GO" id="GO:0003677">
    <property type="term" value="F:DNA binding"/>
    <property type="evidence" value="ECO:0007669"/>
    <property type="project" value="InterPro"/>
</dbReference>
<evidence type="ECO:0000256" key="5">
    <source>
        <dbReference type="ARBA" id="ARBA00023321"/>
    </source>
</evidence>
<evidence type="ECO:0000256" key="2">
    <source>
        <dbReference type="ARBA" id="ARBA00022737"/>
    </source>
</evidence>
<reference evidence="12" key="1">
    <citation type="journal article" date="2018" name="Proc. Natl. Acad. Sci. U.S.A.">
        <title>Linking secondary metabolites to gene clusters through genome sequencing of six diverse Aspergillus species.</title>
        <authorList>
            <person name="Kaerboelling I."/>
            <person name="Vesth T.C."/>
            <person name="Frisvad J.C."/>
            <person name="Nybo J.L."/>
            <person name="Theobald S."/>
            <person name="Kuo A."/>
            <person name="Bowyer P."/>
            <person name="Matsuda Y."/>
            <person name="Mondo S."/>
            <person name="Lyhne E.K."/>
            <person name="Kogle M.E."/>
            <person name="Clum A."/>
            <person name="Lipzen A."/>
            <person name="Salamov A."/>
            <person name="Ngan C.Y."/>
            <person name="Daum C."/>
            <person name="Chiniquy J."/>
            <person name="Barry K."/>
            <person name="LaButti K."/>
            <person name="Haridas S."/>
            <person name="Simmons B.A."/>
            <person name="Magnuson J.K."/>
            <person name="Mortensen U.H."/>
            <person name="Larsen T.O."/>
            <person name="Grigoriev I.V."/>
            <person name="Baker S.E."/>
            <person name="Andersen M.R."/>
        </authorList>
    </citation>
    <scope>NUCLEOTIDE SEQUENCE [LARGE SCALE GENOMIC DNA]</scope>
    <source>
        <strain evidence="12">IBT 16806</strain>
    </source>
</reference>
<dbReference type="GO" id="GO:0001228">
    <property type="term" value="F:DNA-binding transcription activator activity, RNA polymerase II-specific"/>
    <property type="evidence" value="ECO:0007669"/>
    <property type="project" value="UniProtKB-ARBA"/>
</dbReference>
<evidence type="ECO:0000259" key="10">
    <source>
        <dbReference type="PROSITE" id="PS51299"/>
    </source>
</evidence>
<dbReference type="SMART" id="SM01252">
    <property type="entry name" value="KilA-N"/>
    <property type="match status" value="1"/>
</dbReference>
<protein>
    <recommendedName>
        <fullName evidence="1">Cell pattern formation-associated protein stuA</fullName>
    </recommendedName>
    <alternativeName>
        <fullName evidence="6">Stunted protein A</fullName>
    </alternativeName>
</protein>
<gene>
    <name evidence="11" type="ORF">P174DRAFT_446303</name>
</gene>
<dbReference type="GO" id="GO:0030907">
    <property type="term" value="C:MBF transcription complex"/>
    <property type="evidence" value="ECO:0007669"/>
    <property type="project" value="TreeGrafter"/>
</dbReference>
<dbReference type="STRING" id="1392255.A0A2I1BTX3"/>
<keyword evidence="8" id="KW-0175">Coiled coil</keyword>
<dbReference type="Pfam" id="PF04383">
    <property type="entry name" value="KilA-N"/>
    <property type="match status" value="1"/>
</dbReference>
<dbReference type="FunFam" id="1.25.40.20:FF:000291">
    <property type="entry name" value="APSES transcription factor, putative"/>
    <property type="match status" value="1"/>
</dbReference>
<dbReference type="PROSITE" id="PS50297">
    <property type="entry name" value="ANK_REP_REGION"/>
    <property type="match status" value="1"/>
</dbReference>
<dbReference type="GO" id="GO:0048315">
    <property type="term" value="P:conidium formation"/>
    <property type="evidence" value="ECO:0007669"/>
    <property type="project" value="UniProtKB-KW"/>
</dbReference>
<evidence type="ECO:0000313" key="11">
    <source>
        <dbReference type="EMBL" id="PKX88792.1"/>
    </source>
</evidence>
<evidence type="ECO:0000256" key="3">
    <source>
        <dbReference type="ARBA" id="ARBA00022969"/>
    </source>
</evidence>
<dbReference type="GO" id="GO:0030435">
    <property type="term" value="P:sporulation resulting in formation of a cellular spore"/>
    <property type="evidence" value="ECO:0007669"/>
    <property type="project" value="UniProtKB-KW"/>
</dbReference>
<evidence type="ECO:0000256" key="7">
    <source>
        <dbReference type="PROSITE-ProRule" id="PRU00023"/>
    </source>
</evidence>
<dbReference type="SUPFAM" id="SSF54616">
    <property type="entry name" value="DNA-binding domain of Mlu1-box binding protein MBP1"/>
    <property type="match status" value="1"/>
</dbReference>
<evidence type="ECO:0000313" key="12">
    <source>
        <dbReference type="Proteomes" id="UP000234474"/>
    </source>
</evidence>
<dbReference type="PROSITE" id="PS50088">
    <property type="entry name" value="ANK_REPEAT"/>
    <property type="match status" value="1"/>
</dbReference>
<proteinExistence type="predicted"/>
<dbReference type="VEuPathDB" id="FungiDB:P174DRAFT_446303"/>
<dbReference type="InterPro" id="IPR018004">
    <property type="entry name" value="KilA/APSES_HTH"/>
</dbReference>
<feature type="compositionally biased region" description="Polar residues" evidence="9">
    <location>
        <begin position="171"/>
        <end position="181"/>
    </location>
</feature>
<keyword evidence="12" id="KW-1185">Reference proteome</keyword>
<dbReference type="GeneID" id="36535873"/>
<feature type="repeat" description="ANK" evidence="7">
    <location>
        <begin position="258"/>
        <end position="290"/>
    </location>
</feature>
<dbReference type="OrthoDB" id="6718656at2759"/>
<feature type="coiled-coil region" evidence="8">
    <location>
        <begin position="492"/>
        <end position="546"/>
    </location>
</feature>
<dbReference type="FunFam" id="3.10.260.10:FF:000001">
    <property type="entry name" value="APSES transcription factor (MbpA)"/>
    <property type="match status" value="1"/>
</dbReference>
<dbReference type="InterPro" id="IPR036770">
    <property type="entry name" value="Ankyrin_rpt-contain_sf"/>
</dbReference>
<dbReference type="EMBL" id="MSZS01000012">
    <property type="protein sequence ID" value="PKX88792.1"/>
    <property type="molecule type" value="Genomic_DNA"/>
</dbReference>
<organism evidence="11 12">
    <name type="scientific">Aspergillus novofumigatus (strain IBT 16806)</name>
    <dbReference type="NCBI Taxonomy" id="1392255"/>
    <lineage>
        <taxon>Eukaryota</taxon>
        <taxon>Fungi</taxon>
        <taxon>Dikarya</taxon>
        <taxon>Ascomycota</taxon>
        <taxon>Pezizomycotina</taxon>
        <taxon>Eurotiomycetes</taxon>
        <taxon>Eurotiomycetidae</taxon>
        <taxon>Eurotiales</taxon>
        <taxon>Aspergillaceae</taxon>
        <taxon>Aspergillus</taxon>
        <taxon>Aspergillus subgen. Fumigati</taxon>
    </lineage>
</organism>
<dbReference type="SUPFAM" id="SSF48403">
    <property type="entry name" value="Ankyrin repeat"/>
    <property type="match status" value="1"/>
</dbReference>
<evidence type="ECO:0000256" key="4">
    <source>
        <dbReference type="ARBA" id="ARBA00023043"/>
    </source>
</evidence>
<dbReference type="Gene3D" id="1.25.40.20">
    <property type="entry name" value="Ankyrin repeat-containing domain"/>
    <property type="match status" value="1"/>
</dbReference>
<feature type="region of interest" description="Disordered" evidence="9">
    <location>
        <begin position="635"/>
        <end position="678"/>
    </location>
</feature>
<dbReference type="PANTHER" id="PTHR43828:SF15">
    <property type="entry name" value="TRANSCRIPTION FACTOR MBP1"/>
    <property type="match status" value="1"/>
</dbReference>
<name>A0A2I1BTX3_ASPN1</name>
<comment type="caution">
    <text evidence="11">The sequence shown here is derived from an EMBL/GenBank/DDBJ whole genome shotgun (WGS) entry which is preliminary data.</text>
</comment>
<dbReference type="InterPro" id="IPR036887">
    <property type="entry name" value="HTH_APSES_sf"/>
</dbReference>
<feature type="region of interest" description="Disordered" evidence="9">
    <location>
        <begin position="108"/>
        <end position="182"/>
    </location>
</feature>
<dbReference type="RefSeq" id="XP_024677387.1">
    <property type="nucleotide sequence ID" value="XM_024828547.1"/>
</dbReference>
<dbReference type="Gene3D" id="3.10.260.10">
    <property type="entry name" value="Transcription regulator HTH, APSES-type DNA-binding domain"/>
    <property type="match status" value="1"/>
</dbReference>
<keyword evidence="2" id="KW-0677">Repeat</keyword>
<evidence type="ECO:0000256" key="6">
    <source>
        <dbReference type="ARBA" id="ARBA00031907"/>
    </source>
</evidence>